<evidence type="ECO:0000313" key="1">
    <source>
        <dbReference type="EMBL" id="KKN27007.1"/>
    </source>
</evidence>
<comment type="caution">
    <text evidence="1">The sequence shown here is derived from an EMBL/GenBank/DDBJ whole genome shotgun (WGS) entry which is preliminary data.</text>
</comment>
<dbReference type="AlphaFoldDB" id="A0A0F9PQW0"/>
<reference evidence="1" key="1">
    <citation type="journal article" date="2015" name="Nature">
        <title>Complex archaea that bridge the gap between prokaryotes and eukaryotes.</title>
        <authorList>
            <person name="Spang A."/>
            <person name="Saw J.H."/>
            <person name="Jorgensen S.L."/>
            <person name="Zaremba-Niedzwiedzka K."/>
            <person name="Martijn J."/>
            <person name="Lind A.E."/>
            <person name="van Eijk R."/>
            <person name="Schleper C."/>
            <person name="Guy L."/>
            <person name="Ettema T.J."/>
        </authorList>
    </citation>
    <scope>NUCLEOTIDE SEQUENCE</scope>
</reference>
<protein>
    <submittedName>
        <fullName evidence="1">Uncharacterized protein</fullName>
    </submittedName>
</protein>
<gene>
    <name evidence="1" type="ORF">LCGC14_0868880</name>
</gene>
<organism evidence="1">
    <name type="scientific">marine sediment metagenome</name>
    <dbReference type="NCBI Taxonomy" id="412755"/>
    <lineage>
        <taxon>unclassified sequences</taxon>
        <taxon>metagenomes</taxon>
        <taxon>ecological metagenomes</taxon>
    </lineage>
</organism>
<dbReference type="EMBL" id="LAZR01002675">
    <property type="protein sequence ID" value="KKN27007.1"/>
    <property type="molecule type" value="Genomic_DNA"/>
</dbReference>
<proteinExistence type="predicted"/>
<sequence length="72" mass="8167">MTPTGKCGNKQGRSPVKSRVTVAQLFENVNDSDRIVDALRRGDKAFIKGVIQWYERHPKNPFLVPFLKRAIA</sequence>
<name>A0A0F9PQW0_9ZZZZ</name>
<accession>A0A0F9PQW0</accession>